<dbReference type="AlphaFoldDB" id="A0A6M7UL29"/>
<dbReference type="Proteomes" id="UP000503339">
    <property type="component" value="Chromosome"/>
</dbReference>
<organism evidence="1 2">
    <name type="scientific">Mesorhizobium erdmanii</name>
    <dbReference type="NCBI Taxonomy" id="1777866"/>
    <lineage>
        <taxon>Bacteria</taxon>
        <taxon>Pseudomonadati</taxon>
        <taxon>Pseudomonadota</taxon>
        <taxon>Alphaproteobacteria</taxon>
        <taxon>Hyphomicrobiales</taxon>
        <taxon>Phyllobacteriaceae</taxon>
        <taxon>Mesorhizobium</taxon>
    </lineage>
</organism>
<dbReference type="EMBL" id="CP033361">
    <property type="protein sequence ID" value="QKC76798.1"/>
    <property type="molecule type" value="Genomic_DNA"/>
</dbReference>
<protein>
    <submittedName>
        <fullName evidence="1">Uncharacterized protein</fullName>
    </submittedName>
</protein>
<dbReference type="KEGG" id="merd:EB233_15835"/>
<gene>
    <name evidence="1" type="ORF">EB233_15835</name>
</gene>
<sequence length="254" mass="27702">MAEPIDYYVAALVDGIEQTQNEGTRADGACALPISRILNHYSIRTILDSRTLLSNDLMLKGALRALSEGGFVEVWEDDIAETIIYIENPQSLFDSMVENTPFQRLYMLGDNGHSWLASALVKINNRASSYLENQEAELIVDAETASSDRHEWQPLPVDLADPNLEEAISLSEEAIAVIEASNGYADSEPGERNSIVESMKGSLQSLKSGMPSRKAILEGLYAPMKFIAKKFTDAAMGKAATAAVAALAKWLFGI</sequence>
<evidence type="ECO:0000313" key="2">
    <source>
        <dbReference type="Proteomes" id="UP000503339"/>
    </source>
</evidence>
<evidence type="ECO:0000313" key="1">
    <source>
        <dbReference type="EMBL" id="QKC76798.1"/>
    </source>
</evidence>
<keyword evidence="2" id="KW-1185">Reference proteome</keyword>
<name>A0A6M7UL29_9HYPH</name>
<accession>A0A6M7UL29</accession>
<dbReference type="RefSeq" id="WP_064988134.1">
    <property type="nucleotide sequence ID" value="NZ_CP033361.1"/>
</dbReference>
<reference evidence="1 2" key="1">
    <citation type="submission" date="2018-10" db="EMBL/GenBank/DDBJ databases">
        <authorList>
            <person name="Perry B.J."/>
            <person name="Sullivan J.T."/>
            <person name="Murphy R.J.T."/>
            <person name="Ramsay J.P."/>
            <person name="Ronson C.W."/>
        </authorList>
    </citation>
    <scope>NUCLEOTIDE SEQUENCE [LARGE SCALE GENOMIC DNA]</scope>
    <source>
        <strain evidence="1 2">NZP2014</strain>
    </source>
</reference>
<proteinExistence type="predicted"/>